<accession>A0AAV9EC28</accession>
<sequence>MDGDDEAAEGEMVGQVKHGEQVPGEGVREEEHVWGTHKLGQVYVLGGVGIFVG</sequence>
<protein>
    <submittedName>
        <fullName evidence="2">Uncharacterized protein</fullName>
    </submittedName>
</protein>
<evidence type="ECO:0000313" key="3">
    <source>
        <dbReference type="Proteomes" id="UP001180020"/>
    </source>
</evidence>
<organism evidence="2 3">
    <name type="scientific">Acorus calamus</name>
    <name type="common">Sweet flag</name>
    <dbReference type="NCBI Taxonomy" id="4465"/>
    <lineage>
        <taxon>Eukaryota</taxon>
        <taxon>Viridiplantae</taxon>
        <taxon>Streptophyta</taxon>
        <taxon>Embryophyta</taxon>
        <taxon>Tracheophyta</taxon>
        <taxon>Spermatophyta</taxon>
        <taxon>Magnoliopsida</taxon>
        <taxon>Liliopsida</taxon>
        <taxon>Acoraceae</taxon>
        <taxon>Acorus</taxon>
    </lineage>
</organism>
<dbReference type="AlphaFoldDB" id="A0AAV9EC28"/>
<gene>
    <name evidence="2" type="ORF">QJS10_CPA08g01798</name>
</gene>
<dbReference type="Proteomes" id="UP001180020">
    <property type="component" value="Unassembled WGS sequence"/>
</dbReference>
<reference evidence="2" key="2">
    <citation type="submission" date="2023-06" db="EMBL/GenBank/DDBJ databases">
        <authorList>
            <person name="Ma L."/>
            <person name="Liu K.-W."/>
            <person name="Li Z."/>
            <person name="Hsiao Y.-Y."/>
            <person name="Qi Y."/>
            <person name="Fu T."/>
            <person name="Tang G."/>
            <person name="Zhang D."/>
            <person name="Sun W.-H."/>
            <person name="Liu D.-K."/>
            <person name="Li Y."/>
            <person name="Chen G.-Z."/>
            <person name="Liu X.-D."/>
            <person name="Liao X.-Y."/>
            <person name="Jiang Y.-T."/>
            <person name="Yu X."/>
            <person name="Hao Y."/>
            <person name="Huang J."/>
            <person name="Zhao X.-W."/>
            <person name="Ke S."/>
            <person name="Chen Y.-Y."/>
            <person name="Wu W.-L."/>
            <person name="Hsu J.-L."/>
            <person name="Lin Y.-F."/>
            <person name="Huang M.-D."/>
            <person name="Li C.-Y."/>
            <person name="Huang L."/>
            <person name="Wang Z.-W."/>
            <person name="Zhao X."/>
            <person name="Zhong W.-Y."/>
            <person name="Peng D.-H."/>
            <person name="Ahmad S."/>
            <person name="Lan S."/>
            <person name="Zhang J.-S."/>
            <person name="Tsai W.-C."/>
            <person name="Van De Peer Y."/>
            <person name="Liu Z.-J."/>
        </authorList>
    </citation>
    <scope>NUCLEOTIDE SEQUENCE</scope>
    <source>
        <strain evidence="2">CP</strain>
        <tissue evidence="2">Leaves</tissue>
    </source>
</reference>
<keyword evidence="3" id="KW-1185">Reference proteome</keyword>
<feature type="region of interest" description="Disordered" evidence="1">
    <location>
        <begin position="1"/>
        <end position="31"/>
    </location>
</feature>
<dbReference type="EMBL" id="JAUJYO010000008">
    <property type="protein sequence ID" value="KAK1311050.1"/>
    <property type="molecule type" value="Genomic_DNA"/>
</dbReference>
<name>A0AAV9EC28_ACOCL</name>
<comment type="caution">
    <text evidence="2">The sequence shown here is derived from an EMBL/GenBank/DDBJ whole genome shotgun (WGS) entry which is preliminary data.</text>
</comment>
<reference evidence="2" key="1">
    <citation type="journal article" date="2023" name="Nat. Commun.">
        <title>Diploid and tetraploid genomes of Acorus and the evolution of monocots.</title>
        <authorList>
            <person name="Ma L."/>
            <person name="Liu K.W."/>
            <person name="Li Z."/>
            <person name="Hsiao Y.Y."/>
            <person name="Qi Y."/>
            <person name="Fu T."/>
            <person name="Tang G.D."/>
            <person name="Zhang D."/>
            <person name="Sun W.H."/>
            <person name="Liu D.K."/>
            <person name="Li Y."/>
            <person name="Chen G.Z."/>
            <person name="Liu X.D."/>
            <person name="Liao X.Y."/>
            <person name="Jiang Y.T."/>
            <person name="Yu X."/>
            <person name="Hao Y."/>
            <person name="Huang J."/>
            <person name="Zhao X.W."/>
            <person name="Ke S."/>
            <person name="Chen Y.Y."/>
            <person name="Wu W.L."/>
            <person name="Hsu J.L."/>
            <person name="Lin Y.F."/>
            <person name="Huang M.D."/>
            <person name="Li C.Y."/>
            <person name="Huang L."/>
            <person name="Wang Z.W."/>
            <person name="Zhao X."/>
            <person name="Zhong W.Y."/>
            <person name="Peng D.H."/>
            <person name="Ahmad S."/>
            <person name="Lan S."/>
            <person name="Zhang J.S."/>
            <person name="Tsai W.C."/>
            <person name="Van de Peer Y."/>
            <person name="Liu Z.J."/>
        </authorList>
    </citation>
    <scope>NUCLEOTIDE SEQUENCE</scope>
    <source>
        <strain evidence="2">CP</strain>
    </source>
</reference>
<evidence type="ECO:0000256" key="1">
    <source>
        <dbReference type="SAM" id="MobiDB-lite"/>
    </source>
</evidence>
<proteinExistence type="predicted"/>
<evidence type="ECO:0000313" key="2">
    <source>
        <dbReference type="EMBL" id="KAK1311050.1"/>
    </source>
</evidence>